<dbReference type="GO" id="GO:0032259">
    <property type="term" value="P:methylation"/>
    <property type="evidence" value="ECO:0007669"/>
    <property type="project" value="UniProtKB-KW"/>
</dbReference>
<organism evidence="3 4">
    <name type="scientific">Salinibacter ruber</name>
    <dbReference type="NCBI Taxonomy" id="146919"/>
    <lineage>
        <taxon>Bacteria</taxon>
        <taxon>Pseudomonadati</taxon>
        <taxon>Rhodothermota</taxon>
        <taxon>Rhodothermia</taxon>
        <taxon>Rhodothermales</taxon>
        <taxon>Salinibacteraceae</taxon>
        <taxon>Salinibacter</taxon>
    </lineage>
</organism>
<protein>
    <submittedName>
        <fullName evidence="3">SAM-dependent methyltransferase</fullName>
    </submittedName>
</protein>
<evidence type="ECO:0000259" key="2">
    <source>
        <dbReference type="Pfam" id="PF08241"/>
    </source>
</evidence>
<evidence type="ECO:0000313" key="3">
    <source>
        <dbReference type="EMBL" id="MCS3710944.1"/>
    </source>
</evidence>
<accession>A0A9X2Q3Q0</accession>
<keyword evidence="1" id="KW-0812">Transmembrane</keyword>
<dbReference type="CDD" id="cd02440">
    <property type="entry name" value="AdoMet_MTases"/>
    <property type="match status" value="1"/>
</dbReference>
<sequence>MLNRYINQLSIIYKGLKSRLSNAKNNIKKVSIFLNWIYYTSYFILNVFVVKFILSGVTRKRNSALTYWLKRKAVEGKLSNDHYEYIYTDHVAIEKDYFDGKYLLDIGCGPRGTLEWCDNAERKIGLDPISSKYKNIGASNHDMEYFEQGSENIPFEDGYFDVVFCVNAIDHVSDIEKSIEEIKRVTKKGGKLIVITELGGEVDVRHPHSLGPEIVEMFGPEFKVEFKECRKLDGGGVNESAWRGTKVNCYSIEEGVITVKYERI</sequence>
<keyword evidence="1" id="KW-1133">Transmembrane helix</keyword>
<dbReference type="GO" id="GO:0008757">
    <property type="term" value="F:S-adenosylmethionine-dependent methyltransferase activity"/>
    <property type="evidence" value="ECO:0007669"/>
    <property type="project" value="InterPro"/>
</dbReference>
<feature type="domain" description="Methyltransferase type 11" evidence="2">
    <location>
        <begin position="104"/>
        <end position="194"/>
    </location>
</feature>
<dbReference type="Proteomes" id="UP001155057">
    <property type="component" value="Unassembled WGS sequence"/>
</dbReference>
<keyword evidence="3" id="KW-0808">Transferase</keyword>
<dbReference type="PANTHER" id="PTHR43591:SF110">
    <property type="entry name" value="RHODANESE DOMAIN-CONTAINING PROTEIN"/>
    <property type="match status" value="1"/>
</dbReference>
<reference evidence="3" key="1">
    <citation type="submission" date="2022-08" db="EMBL/GenBank/DDBJ databases">
        <title>Genomic Encyclopedia of Type Strains, Phase V (KMG-V): Genome sequencing to study the core and pangenomes of soil and plant-associated prokaryotes.</title>
        <authorList>
            <person name="Whitman W."/>
        </authorList>
    </citation>
    <scope>NUCLEOTIDE SEQUENCE</scope>
    <source>
        <strain evidence="3">SP3049</strain>
    </source>
</reference>
<dbReference type="RefSeq" id="WP_259124228.1">
    <property type="nucleotide sequence ID" value="NZ_JANUAE010000009.1"/>
</dbReference>
<dbReference type="Pfam" id="PF08241">
    <property type="entry name" value="Methyltransf_11"/>
    <property type="match status" value="1"/>
</dbReference>
<feature type="transmembrane region" description="Helical" evidence="1">
    <location>
        <begin position="36"/>
        <end position="54"/>
    </location>
</feature>
<proteinExistence type="predicted"/>
<evidence type="ECO:0000313" key="4">
    <source>
        <dbReference type="Proteomes" id="UP001155057"/>
    </source>
</evidence>
<comment type="caution">
    <text evidence="3">The sequence shown here is derived from an EMBL/GenBank/DDBJ whole genome shotgun (WGS) entry which is preliminary data.</text>
</comment>
<dbReference type="PANTHER" id="PTHR43591">
    <property type="entry name" value="METHYLTRANSFERASE"/>
    <property type="match status" value="1"/>
</dbReference>
<dbReference type="Gene3D" id="3.40.50.150">
    <property type="entry name" value="Vaccinia Virus protein VP39"/>
    <property type="match status" value="1"/>
</dbReference>
<dbReference type="AlphaFoldDB" id="A0A9X2Q3Q0"/>
<dbReference type="InterPro" id="IPR013216">
    <property type="entry name" value="Methyltransf_11"/>
</dbReference>
<gene>
    <name evidence="3" type="ORF">GGP61_002570</name>
</gene>
<dbReference type="EMBL" id="JANUAE010000009">
    <property type="protein sequence ID" value="MCS3710944.1"/>
    <property type="molecule type" value="Genomic_DNA"/>
</dbReference>
<evidence type="ECO:0000256" key="1">
    <source>
        <dbReference type="SAM" id="Phobius"/>
    </source>
</evidence>
<keyword evidence="3" id="KW-0489">Methyltransferase</keyword>
<keyword evidence="1" id="KW-0472">Membrane</keyword>
<name>A0A9X2Q3Q0_9BACT</name>
<dbReference type="InterPro" id="IPR029063">
    <property type="entry name" value="SAM-dependent_MTases_sf"/>
</dbReference>
<dbReference type="SUPFAM" id="SSF53335">
    <property type="entry name" value="S-adenosyl-L-methionine-dependent methyltransferases"/>
    <property type="match status" value="1"/>
</dbReference>